<dbReference type="InterPro" id="IPR028082">
    <property type="entry name" value="Peripla_BP_I"/>
</dbReference>
<evidence type="ECO:0000259" key="4">
    <source>
        <dbReference type="PROSITE" id="PS50932"/>
    </source>
</evidence>
<keyword evidence="1" id="KW-0805">Transcription regulation</keyword>
<protein>
    <submittedName>
        <fullName evidence="5">Substrate-binding domain-containing protein</fullName>
    </submittedName>
</protein>
<dbReference type="AlphaFoldDB" id="A0AAU7LSB1"/>
<keyword evidence="3" id="KW-0804">Transcription</keyword>
<evidence type="ECO:0000256" key="2">
    <source>
        <dbReference type="ARBA" id="ARBA00023125"/>
    </source>
</evidence>
<dbReference type="CDD" id="cd01392">
    <property type="entry name" value="HTH_LacI"/>
    <property type="match status" value="1"/>
</dbReference>
<evidence type="ECO:0000313" key="5">
    <source>
        <dbReference type="EMBL" id="XBP70476.1"/>
    </source>
</evidence>
<dbReference type="GO" id="GO:0000976">
    <property type="term" value="F:transcription cis-regulatory region binding"/>
    <property type="evidence" value="ECO:0007669"/>
    <property type="project" value="TreeGrafter"/>
</dbReference>
<dbReference type="Gene3D" id="3.40.50.2300">
    <property type="match status" value="2"/>
</dbReference>
<accession>A0AAU7LSB1</accession>
<gene>
    <name evidence="5" type="ORF">ABLV49_01145</name>
</gene>
<organism evidence="5">
    <name type="scientific">Polaromonas hydrogenivorans</name>
    <dbReference type="NCBI Taxonomy" id="335476"/>
    <lineage>
        <taxon>Bacteria</taxon>
        <taxon>Pseudomonadati</taxon>
        <taxon>Pseudomonadota</taxon>
        <taxon>Betaproteobacteria</taxon>
        <taxon>Burkholderiales</taxon>
        <taxon>Comamonadaceae</taxon>
        <taxon>Polaromonas</taxon>
    </lineage>
</organism>
<dbReference type="SUPFAM" id="SSF53822">
    <property type="entry name" value="Periplasmic binding protein-like I"/>
    <property type="match status" value="1"/>
</dbReference>
<proteinExistence type="predicted"/>
<dbReference type="InterPro" id="IPR000843">
    <property type="entry name" value="HTH_LacI"/>
</dbReference>
<dbReference type="GO" id="GO:0003700">
    <property type="term" value="F:DNA-binding transcription factor activity"/>
    <property type="evidence" value="ECO:0007669"/>
    <property type="project" value="TreeGrafter"/>
</dbReference>
<name>A0AAU7LSB1_9BURK</name>
<sequence length="339" mass="36948">MDLKQLSARLGLSPTTVSRALNGYPEVSERTRERVIEAAKEVGYEPNVTARRLARGAVDAIGIVHPTGAGHLDDPRFLEVVNGLTERFSKAGIDLLIASARQKEEVATYKRLLQGRRVDGFIVHHTRRVDPRLDYLLECGAPFVAYGRTDTPDSYAWFDFDNALGSSLAVRRLQGFGHRRIAYMHAPLELHFAYQRYQGYLDAMHAAGLPVDPGLVVPAGFGRRGGYEAMKKLLDRAEGPTAVIVDNNLCGVGVLRCALDAGLEIGRQLSLIVYDGVPVDSVVTSVQVTSIEQPTSYDVGVQLAELMFGVLAGQPVQELQTLWSPRIAAGSSDGPISEH</sequence>
<dbReference type="InterPro" id="IPR010982">
    <property type="entry name" value="Lambda_DNA-bd_dom_sf"/>
</dbReference>
<dbReference type="SMART" id="SM00354">
    <property type="entry name" value="HTH_LACI"/>
    <property type="match status" value="1"/>
</dbReference>
<dbReference type="CDD" id="cd20010">
    <property type="entry name" value="PBP1_AglR-like"/>
    <property type="match status" value="1"/>
</dbReference>
<dbReference type="RefSeq" id="WP_349279844.1">
    <property type="nucleotide sequence ID" value="NZ_CBCSCU010000028.1"/>
</dbReference>
<keyword evidence="2" id="KW-0238">DNA-binding</keyword>
<dbReference type="PANTHER" id="PTHR30146:SF109">
    <property type="entry name" value="HTH-TYPE TRANSCRIPTIONAL REGULATOR GALS"/>
    <property type="match status" value="1"/>
</dbReference>
<dbReference type="Pfam" id="PF00356">
    <property type="entry name" value="LacI"/>
    <property type="match status" value="1"/>
</dbReference>
<dbReference type="Gene3D" id="1.10.260.40">
    <property type="entry name" value="lambda repressor-like DNA-binding domains"/>
    <property type="match status" value="1"/>
</dbReference>
<dbReference type="PROSITE" id="PS50932">
    <property type="entry name" value="HTH_LACI_2"/>
    <property type="match status" value="1"/>
</dbReference>
<evidence type="ECO:0000256" key="3">
    <source>
        <dbReference type="ARBA" id="ARBA00023163"/>
    </source>
</evidence>
<evidence type="ECO:0000256" key="1">
    <source>
        <dbReference type="ARBA" id="ARBA00023015"/>
    </source>
</evidence>
<reference evidence="5" key="1">
    <citation type="submission" date="2024-05" db="EMBL/GenBank/DDBJ databases">
        <authorList>
            <person name="Bunk B."/>
            <person name="Swiderski J."/>
            <person name="Sproer C."/>
            <person name="Thiel V."/>
        </authorList>
    </citation>
    <scope>NUCLEOTIDE SEQUENCE</scope>
    <source>
        <strain evidence="5">DSM 17735</strain>
    </source>
</reference>
<feature type="domain" description="HTH lacI-type" evidence="4">
    <location>
        <begin position="1"/>
        <end position="55"/>
    </location>
</feature>
<dbReference type="EMBL" id="CP157675">
    <property type="protein sequence ID" value="XBP70476.1"/>
    <property type="molecule type" value="Genomic_DNA"/>
</dbReference>
<dbReference type="Pfam" id="PF00532">
    <property type="entry name" value="Peripla_BP_1"/>
    <property type="match status" value="1"/>
</dbReference>
<dbReference type="PANTHER" id="PTHR30146">
    <property type="entry name" value="LACI-RELATED TRANSCRIPTIONAL REPRESSOR"/>
    <property type="match status" value="1"/>
</dbReference>
<dbReference type="SUPFAM" id="SSF47413">
    <property type="entry name" value="lambda repressor-like DNA-binding domains"/>
    <property type="match status" value="1"/>
</dbReference>
<dbReference type="InterPro" id="IPR001761">
    <property type="entry name" value="Peripla_BP/Lac1_sug-bd_dom"/>
</dbReference>